<dbReference type="EMBL" id="CP001918">
    <property type="protein sequence ID" value="ADF60070.1"/>
    <property type="molecule type" value="Genomic_DNA"/>
</dbReference>
<evidence type="ECO:0000313" key="1">
    <source>
        <dbReference type="EMBL" id="ADF60070.1"/>
    </source>
</evidence>
<dbReference type="KEGG" id="enc:ECL_00504"/>
<dbReference type="HOGENOM" id="CLU_3327491_0_0_6"/>
<accession>A0A0H3CFN9</accession>
<gene>
    <name evidence="1" type="ordered locus">ECL_00504</name>
</gene>
<proteinExistence type="predicted"/>
<organism evidence="1 2">
    <name type="scientific">Enterobacter cloacae subsp. cloacae (strain ATCC 13047 / DSM 30054 / NBRC 13535 / NCTC 10005 / WDCM 00083 / NCDC 279-56)</name>
    <dbReference type="NCBI Taxonomy" id="716541"/>
    <lineage>
        <taxon>Bacteria</taxon>
        <taxon>Pseudomonadati</taxon>
        <taxon>Pseudomonadota</taxon>
        <taxon>Gammaproteobacteria</taxon>
        <taxon>Enterobacterales</taxon>
        <taxon>Enterobacteriaceae</taxon>
        <taxon>Enterobacter</taxon>
        <taxon>Enterobacter cloacae complex</taxon>
    </lineage>
</organism>
<dbReference type="AlphaFoldDB" id="A0A0H3CFN9"/>
<evidence type="ECO:0000313" key="2">
    <source>
        <dbReference type="Proteomes" id="UP000002363"/>
    </source>
</evidence>
<dbReference type="Proteomes" id="UP000002363">
    <property type="component" value="Chromosome"/>
</dbReference>
<keyword evidence="2" id="KW-1185">Reference proteome</keyword>
<protein>
    <submittedName>
        <fullName evidence="1">Uncharacterized protein</fullName>
    </submittedName>
</protein>
<reference evidence="1 2" key="1">
    <citation type="journal article" date="2010" name="J. Bacteriol.">
        <title>Complete genome sequence of Enterobacter cloacae subsp. cloacae type strain ATCC 13047.</title>
        <authorList>
            <person name="Ren Y."/>
            <person name="Ren Y."/>
            <person name="Zhou Z."/>
            <person name="Guo X."/>
            <person name="Li Y."/>
            <person name="Feng L."/>
            <person name="Wang L."/>
        </authorList>
    </citation>
    <scope>NUCLEOTIDE SEQUENCE [LARGE SCALE GENOMIC DNA]</scope>
    <source>
        <strain evidence="2">ATCC 13047 / DSM 30054 / NBRC 13535 / NCTC 10005 / WDCM 00083 / NCDC 279-56</strain>
    </source>
</reference>
<dbReference type="EnsemblBacteria" id="ADF60070">
    <property type="protein sequence ID" value="ADF60070"/>
    <property type="gene ID" value="ECL_00504"/>
</dbReference>
<name>A0A0H3CFN9_ENTCC</name>
<sequence>MKMIFMWLRNAMVYRQGYRLEKSPLVALYFATEKIQMS</sequence>